<protein>
    <recommendedName>
        <fullName evidence="4">Lipoprotein</fullName>
    </recommendedName>
</protein>
<organism evidence="2 3">
    <name type="scientific">Neiella holothuriorum</name>
    <dbReference type="NCBI Taxonomy" id="2870530"/>
    <lineage>
        <taxon>Bacteria</taxon>
        <taxon>Pseudomonadati</taxon>
        <taxon>Pseudomonadota</taxon>
        <taxon>Gammaproteobacteria</taxon>
        <taxon>Alteromonadales</taxon>
        <taxon>Echinimonadaceae</taxon>
        <taxon>Neiella</taxon>
    </lineage>
</organism>
<dbReference type="PROSITE" id="PS51257">
    <property type="entry name" value="PROKAR_LIPOPROTEIN"/>
    <property type="match status" value="1"/>
</dbReference>
<sequence>MKNYLAIPAVLALAACASTTPSVESNAPVNYDHSMSLAWNVMNAAGIGESFADDQIPEQTLASATATKQVVSAGLTTALTRFDNFGLNLISGYQHKDPTARWQYIIMPVNLSGIPSSQWEQATLEKLSSIAKKSYPNSVVTLEGSNVVMTGKVCEDAKKVEIERGASELAIKNLDKYGCGVYFQEIEFIGPTSESLFPSSTGETVVRLMASDSGVTAYHIAKHIEDGYWYFPTHVFHQGKGYLFTPPEGGTEVAFSFDEHPYYSAYGL</sequence>
<evidence type="ECO:0000313" key="2">
    <source>
        <dbReference type="EMBL" id="MBW8191286.1"/>
    </source>
</evidence>
<dbReference type="Proteomes" id="UP001166251">
    <property type="component" value="Unassembled WGS sequence"/>
</dbReference>
<dbReference type="EMBL" id="JAHZSS010000010">
    <property type="protein sequence ID" value="MBW8191286.1"/>
    <property type="molecule type" value="Genomic_DNA"/>
</dbReference>
<feature type="chain" id="PRO_5046977331" description="Lipoprotein" evidence="1">
    <location>
        <begin position="18"/>
        <end position="268"/>
    </location>
</feature>
<name>A0ABS7EG18_9GAMM</name>
<accession>A0ABS7EG18</accession>
<reference evidence="2" key="1">
    <citation type="submission" date="2021-07" db="EMBL/GenBank/DDBJ databases">
        <title>Neiella marina sp. nov., isolated from the intestinal content of sea cucumber Apostichopus japonicus.</title>
        <authorList>
            <person name="Bai X."/>
        </authorList>
    </citation>
    <scope>NUCLEOTIDE SEQUENCE</scope>
    <source>
        <strain evidence="2">126</strain>
    </source>
</reference>
<feature type="signal peptide" evidence="1">
    <location>
        <begin position="1"/>
        <end position="17"/>
    </location>
</feature>
<proteinExistence type="predicted"/>
<keyword evidence="1" id="KW-0732">Signal</keyword>
<dbReference type="RefSeq" id="WP_220103969.1">
    <property type="nucleotide sequence ID" value="NZ_JAHZSS010000010.1"/>
</dbReference>
<evidence type="ECO:0000313" key="3">
    <source>
        <dbReference type="Proteomes" id="UP001166251"/>
    </source>
</evidence>
<comment type="caution">
    <text evidence="2">The sequence shown here is derived from an EMBL/GenBank/DDBJ whole genome shotgun (WGS) entry which is preliminary data.</text>
</comment>
<evidence type="ECO:0008006" key="4">
    <source>
        <dbReference type="Google" id="ProtNLM"/>
    </source>
</evidence>
<evidence type="ECO:0000256" key="1">
    <source>
        <dbReference type="SAM" id="SignalP"/>
    </source>
</evidence>
<gene>
    <name evidence="2" type="ORF">K0504_09580</name>
</gene>
<keyword evidence="3" id="KW-1185">Reference proteome</keyword>